<dbReference type="EMBL" id="CP117834">
    <property type="protein sequence ID" value="WDF02944.1"/>
    <property type="molecule type" value="Genomic_DNA"/>
</dbReference>
<dbReference type="Proteomes" id="UP001215143">
    <property type="component" value="Chromosome"/>
</dbReference>
<accession>A0ABY7W260</accession>
<proteinExistence type="predicted"/>
<name>A0ABY7W260_9BACI</name>
<keyword evidence="2" id="KW-1185">Reference proteome</keyword>
<organism evidence="1 2">
    <name type="scientific">Shouchella hunanensis</name>
    <dbReference type="NCBI Taxonomy" id="766894"/>
    <lineage>
        <taxon>Bacteria</taxon>
        <taxon>Bacillati</taxon>
        <taxon>Bacillota</taxon>
        <taxon>Bacilli</taxon>
        <taxon>Bacillales</taxon>
        <taxon>Bacillaceae</taxon>
        <taxon>Shouchella</taxon>
    </lineage>
</organism>
<protein>
    <submittedName>
        <fullName evidence="1">DUF2971 domain-containing protein</fullName>
    </submittedName>
</protein>
<dbReference type="RefSeq" id="WP_274272452.1">
    <property type="nucleotide sequence ID" value="NZ_CP117834.1"/>
</dbReference>
<sequence length="298" mass="34663">MTTEEQFDLTQFQKSNEMDYILAAKILNSASNLTEMSNLLYSITRLHVPEKIYKYISLNSDDNLNQLKFNTLQDNKVFLSCASQLNDPFDSRGYFYKKQEMAKHPELKRFNGSIIDDFAKYALVCSFSKVGVNNMPMWAHYSNNHSGFCVEYEPKKNDDLFRGCLFTIQYTDDRIDITQAMDKAITNLLNHKKKSIDDYFKNVQIELMPIAWITQFLNCVKHSSWSYEKEVRLINSAVSTEVSVSRRAIPSAIYCGYNCSDEHIKELIQIAFTNNIPIYKMIFDEQNPSYELISYSLD</sequence>
<dbReference type="InterPro" id="IPR021352">
    <property type="entry name" value="DUF2971"/>
</dbReference>
<gene>
    <name evidence="1" type="ORF">PQ477_15770</name>
</gene>
<reference evidence="1 2" key="1">
    <citation type="submission" date="2023-02" db="EMBL/GenBank/DDBJ databases">
        <authorList>
            <person name="Liu G."/>
        </authorList>
    </citation>
    <scope>NUCLEOTIDE SEQUENCE [LARGE SCALE GENOMIC DNA]</scope>
    <source>
        <strain evidence="1 2">DSM 23008</strain>
    </source>
</reference>
<dbReference type="Pfam" id="PF11185">
    <property type="entry name" value="DUF2971"/>
    <property type="match status" value="1"/>
</dbReference>
<evidence type="ECO:0000313" key="2">
    <source>
        <dbReference type="Proteomes" id="UP001215143"/>
    </source>
</evidence>
<evidence type="ECO:0000313" key="1">
    <source>
        <dbReference type="EMBL" id="WDF02944.1"/>
    </source>
</evidence>